<dbReference type="InterPro" id="IPR005490">
    <property type="entry name" value="LD_TPept_cat_dom"/>
</dbReference>
<keyword evidence="10 12" id="KW-0573">Peptidoglycan synthesis</keyword>
<dbReference type="PANTHER" id="PTHR30582:SF24">
    <property type="entry name" value="L,D-TRANSPEPTIDASE ERFK_SRFK-RELATED"/>
    <property type="match status" value="1"/>
</dbReference>
<feature type="chain" id="PRO_5045953417" evidence="14">
    <location>
        <begin position="25"/>
        <end position="383"/>
    </location>
</feature>
<dbReference type="SUPFAM" id="SSF141523">
    <property type="entry name" value="L,D-transpeptidase catalytic domain-like"/>
    <property type="match status" value="1"/>
</dbReference>
<feature type="signal peptide" evidence="14">
    <location>
        <begin position="1"/>
        <end position="24"/>
    </location>
</feature>
<evidence type="ECO:0000256" key="14">
    <source>
        <dbReference type="SAM" id="SignalP"/>
    </source>
</evidence>
<organism evidence="16 17">
    <name type="scientific">Winslowiella toletana</name>
    <dbReference type="NCBI Taxonomy" id="92490"/>
    <lineage>
        <taxon>Bacteria</taxon>
        <taxon>Pseudomonadati</taxon>
        <taxon>Pseudomonadota</taxon>
        <taxon>Gammaproteobacteria</taxon>
        <taxon>Enterobacterales</taxon>
        <taxon>Erwiniaceae</taxon>
        <taxon>Winslowiella</taxon>
    </lineage>
</organism>
<evidence type="ECO:0000259" key="15">
    <source>
        <dbReference type="PROSITE" id="PS52029"/>
    </source>
</evidence>
<evidence type="ECO:0000256" key="12">
    <source>
        <dbReference type="PROSITE-ProRule" id="PRU01373"/>
    </source>
</evidence>
<dbReference type="InterPro" id="IPR041597">
    <property type="entry name" value="Ldt_C"/>
</dbReference>
<feature type="compositionally biased region" description="Polar residues" evidence="13">
    <location>
        <begin position="367"/>
        <end position="383"/>
    </location>
</feature>
<gene>
    <name evidence="16" type="ORF">J2125_003645</name>
</gene>
<comment type="subcellular location">
    <subcellularLocation>
        <location evidence="1">Periplasm</location>
    </subcellularLocation>
</comment>
<dbReference type="EMBL" id="JAGGMQ010000001">
    <property type="protein sequence ID" value="MBP2170453.1"/>
    <property type="molecule type" value="Genomic_DNA"/>
</dbReference>
<evidence type="ECO:0000256" key="4">
    <source>
        <dbReference type="ARBA" id="ARBA00022676"/>
    </source>
</evidence>
<proteinExistence type="inferred from homology"/>
<dbReference type="CDD" id="cd16913">
    <property type="entry name" value="YkuD_like"/>
    <property type="match status" value="1"/>
</dbReference>
<sequence length="383" mass="41050">MKKSMRAIVTLALVVAAFSQSAFAVVYPLPAKNSRLTGENLEITVPQDSKLPLEAFAAQYQMGLSNLLEANPGVDVYLPKAGSKLIIPQQLLLPDAPREGIVINSAEMRLYYYPKGTNTVVVLPIGIGELGKDTPMDWVTSVQRKKDGPTWTPTKKMHEEYAARGEKLLDVFPAGPDNPMGLYALYIGRLYAIHGTNANFGIGLRVSHGCVRLRADDIKWLFDNVPVGTRVQFINQPVKASVEPDGSRYVEIHNPLSQTEEQFNSREPMPITITPAVSKVVIDATVNQTEMDAALKARSGMPTKITGLAENGESAPVAVPETAGAQPQEHALTPATTEGANVATPEAAPQSSDNSAEAPAPAEDQPVDTTTEQPAAPAASSNF</sequence>
<evidence type="ECO:0000256" key="11">
    <source>
        <dbReference type="ARBA" id="ARBA00023316"/>
    </source>
</evidence>
<comment type="similarity">
    <text evidence="3">Belongs to the YkuD family.</text>
</comment>
<protein>
    <submittedName>
        <fullName evidence="16">L,D-transpeptidase YbiS</fullName>
    </submittedName>
</protein>
<dbReference type="PROSITE" id="PS52029">
    <property type="entry name" value="LD_TPASE"/>
    <property type="match status" value="1"/>
</dbReference>
<dbReference type="InterPro" id="IPR050979">
    <property type="entry name" value="LD-transpeptidase"/>
</dbReference>
<feature type="region of interest" description="Disordered" evidence="13">
    <location>
        <begin position="322"/>
        <end position="383"/>
    </location>
</feature>
<keyword evidence="8" id="KW-0378">Hydrolase</keyword>
<reference evidence="16 17" key="1">
    <citation type="submission" date="2021-03" db="EMBL/GenBank/DDBJ databases">
        <authorList>
            <person name="D'Agostino P."/>
            <person name="Huntemann M."/>
            <person name="Clum A."/>
            <person name="Spunde A."/>
            <person name="Palaniappan K."/>
            <person name="Ritter S."/>
            <person name="Mikhailova N."/>
            <person name="Chen I.-M."/>
            <person name="Stamatis D."/>
            <person name="Reddy T."/>
            <person name="O'Malley R."/>
            <person name="Daum C."/>
            <person name="Shapiro N."/>
            <person name="Ivanova N."/>
            <person name="Kyrpides N."/>
            <person name="Woyke T."/>
        </authorList>
    </citation>
    <scope>NUCLEOTIDE SEQUENCE [LARGE SCALE GENOMIC DNA]</scope>
    <source>
        <strain evidence="16 17">WS4403</strain>
    </source>
</reference>
<dbReference type="InterPro" id="IPR038063">
    <property type="entry name" value="Transpep_catalytic_dom"/>
</dbReference>
<evidence type="ECO:0000256" key="9">
    <source>
        <dbReference type="ARBA" id="ARBA00022960"/>
    </source>
</evidence>
<comment type="caution">
    <text evidence="16">The sequence shown here is derived from an EMBL/GenBank/DDBJ whole genome shotgun (WGS) entry which is preliminary data.</text>
</comment>
<evidence type="ECO:0000256" key="8">
    <source>
        <dbReference type="ARBA" id="ARBA00022801"/>
    </source>
</evidence>
<name>A0ABS4PCU0_9GAMM</name>
<keyword evidence="9 12" id="KW-0133">Cell shape</keyword>
<evidence type="ECO:0000256" key="6">
    <source>
        <dbReference type="ARBA" id="ARBA00022729"/>
    </source>
</evidence>
<dbReference type="Proteomes" id="UP001195624">
    <property type="component" value="Unassembled WGS sequence"/>
</dbReference>
<comment type="pathway">
    <text evidence="2 12">Cell wall biogenesis; peptidoglycan biosynthesis.</text>
</comment>
<keyword evidence="5" id="KW-0808">Transferase</keyword>
<dbReference type="PANTHER" id="PTHR30582">
    <property type="entry name" value="L,D-TRANSPEPTIDASE"/>
    <property type="match status" value="1"/>
</dbReference>
<keyword evidence="4" id="KW-0328">Glycosyltransferase</keyword>
<evidence type="ECO:0000256" key="3">
    <source>
        <dbReference type="ARBA" id="ARBA00005992"/>
    </source>
</evidence>
<evidence type="ECO:0000256" key="1">
    <source>
        <dbReference type="ARBA" id="ARBA00004418"/>
    </source>
</evidence>
<feature type="active site" description="Proton donor/acceptor" evidence="12">
    <location>
        <position position="194"/>
    </location>
</feature>
<feature type="active site" description="Nucleophile" evidence="12">
    <location>
        <position position="210"/>
    </location>
</feature>
<dbReference type="Gene3D" id="2.40.440.10">
    <property type="entry name" value="L,D-transpeptidase catalytic domain-like"/>
    <property type="match status" value="1"/>
</dbReference>
<dbReference type="Pfam" id="PF17969">
    <property type="entry name" value="Ldt_C"/>
    <property type="match status" value="1"/>
</dbReference>
<evidence type="ECO:0000256" key="10">
    <source>
        <dbReference type="ARBA" id="ARBA00022984"/>
    </source>
</evidence>
<keyword evidence="6 14" id="KW-0732">Signal</keyword>
<feature type="domain" description="L,D-TPase catalytic" evidence="15">
    <location>
        <begin position="99"/>
        <end position="234"/>
    </location>
</feature>
<evidence type="ECO:0000313" key="17">
    <source>
        <dbReference type="Proteomes" id="UP001195624"/>
    </source>
</evidence>
<evidence type="ECO:0000256" key="7">
    <source>
        <dbReference type="ARBA" id="ARBA00022764"/>
    </source>
</evidence>
<keyword evidence="17" id="KW-1185">Reference proteome</keyword>
<dbReference type="RefSeq" id="WP_026111431.1">
    <property type="nucleotide sequence ID" value="NZ_JAGGMQ010000001.1"/>
</dbReference>
<keyword evidence="7" id="KW-0574">Periplasm</keyword>
<reference evidence="17" key="2">
    <citation type="submission" date="2023-07" db="EMBL/GenBank/DDBJ databases">
        <title>Genome mining of underrepresented organisms for secondary metabolites.</title>
        <authorList>
            <person name="D'Agostino P.M."/>
        </authorList>
    </citation>
    <scope>NUCLEOTIDE SEQUENCE [LARGE SCALE GENOMIC DNA]</scope>
    <source>
        <strain evidence="17">WS4403</strain>
    </source>
</reference>
<dbReference type="Pfam" id="PF03734">
    <property type="entry name" value="YkuD"/>
    <property type="match status" value="1"/>
</dbReference>
<keyword evidence="11 12" id="KW-0961">Cell wall biogenesis/degradation</keyword>
<evidence type="ECO:0000313" key="16">
    <source>
        <dbReference type="EMBL" id="MBP2170453.1"/>
    </source>
</evidence>
<evidence type="ECO:0000256" key="2">
    <source>
        <dbReference type="ARBA" id="ARBA00004752"/>
    </source>
</evidence>
<evidence type="ECO:0000256" key="13">
    <source>
        <dbReference type="SAM" id="MobiDB-lite"/>
    </source>
</evidence>
<accession>A0ABS4PCU0</accession>
<evidence type="ECO:0000256" key="5">
    <source>
        <dbReference type="ARBA" id="ARBA00022679"/>
    </source>
</evidence>